<feature type="region of interest" description="Disordered" evidence="1">
    <location>
        <begin position="193"/>
        <end position="255"/>
    </location>
</feature>
<feature type="compositionally biased region" description="Pro residues" evidence="1">
    <location>
        <begin position="13"/>
        <end position="22"/>
    </location>
</feature>
<dbReference type="EMBL" id="MCFL01000010">
    <property type="protein sequence ID" value="ORZ38006.1"/>
    <property type="molecule type" value="Genomic_DNA"/>
</dbReference>
<comment type="caution">
    <text evidence="2">The sequence shown here is derived from an EMBL/GenBank/DDBJ whole genome shotgun (WGS) entry which is preliminary data.</text>
</comment>
<sequence>MASSSNSTNGAPNVPPVPPPAPNVAQQPHTIDLVPLETAQPSDDVYDVLASVETEPSLITAVNNARGTGPERVGRPDHRAKLGHDRLLNVKARENREIWLAMFPFWYSRSAASGQGARFKIRCTLKLHGPINHKTAPAQELTFTHKVRTIEDLHQEIHLRLDKVVLELGFYDAELIVNGLPVANFPAQIRVKHARHDGQKSRKGRGTRAQDNRGPSNLKRSSRPKSKTNRRPRRARASLSVSPFPSSGYDSSTSAEMPLAGAGAAVSTSSSSASLVSSSASSQVHNMAYGIFPQLAPPSTMSLTQQGNAAALGPGSAMGTPVSTPPMDPSTPLPFLTEQQLSQIWPGHAGVVSAAPIPTIAAAPAPNVIPLASAAQPGVSDWSLAMSPPFYGFQQGGPAP</sequence>
<feature type="compositionally biased region" description="Basic residues" evidence="1">
    <location>
        <begin position="220"/>
        <end position="236"/>
    </location>
</feature>
<reference evidence="2 3" key="1">
    <citation type="submission" date="2016-07" db="EMBL/GenBank/DDBJ databases">
        <title>Pervasive Adenine N6-methylation of Active Genes in Fungi.</title>
        <authorList>
            <consortium name="DOE Joint Genome Institute"/>
            <person name="Mondo S.J."/>
            <person name="Dannebaum R.O."/>
            <person name="Kuo R.C."/>
            <person name="Labutti K."/>
            <person name="Haridas S."/>
            <person name="Kuo A."/>
            <person name="Salamov A."/>
            <person name="Ahrendt S.R."/>
            <person name="Lipzen A."/>
            <person name="Sullivan W."/>
            <person name="Andreopoulos W.B."/>
            <person name="Clum A."/>
            <person name="Lindquist E."/>
            <person name="Daum C."/>
            <person name="Ramamoorthy G.K."/>
            <person name="Gryganskyi A."/>
            <person name="Culley D."/>
            <person name="Magnuson J.K."/>
            <person name="James T.Y."/>
            <person name="O'Malley M.A."/>
            <person name="Stajich J.E."/>
            <person name="Spatafora J.W."/>
            <person name="Visel A."/>
            <person name="Grigoriev I.V."/>
        </authorList>
    </citation>
    <scope>NUCLEOTIDE SEQUENCE [LARGE SCALE GENOMIC DNA]</scope>
    <source>
        <strain evidence="2 3">PL171</strain>
    </source>
</reference>
<protein>
    <submittedName>
        <fullName evidence="2">Uncharacterized protein</fullName>
    </submittedName>
</protein>
<feature type="compositionally biased region" description="Polar residues" evidence="1">
    <location>
        <begin position="239"/>
        <end position="255"/>
    </location>
</feature>
<evidence type="ECO:0000313" key="3">
    <source>
        <dbReference type="Proteomes" id="UP000193411"/>
    </source>
</evidence>
<feature type="non-terminal residue" evidence="2">
    <location>
        <position position="400"/>
    </location>
</feature>
<evidence type="ECO:0000313" key="2">
    <source>
        <dbReference type="EMBL" id="ORZ38006.1"/>
    </source>
</evidence>
<feature type="compositionally biased region" description="Polar residues" evidence="1">
    <location>
        <begin position="1"/>
        <end position="10"/>
    </location>
</feature>
<proteinExistence type="predicted"/>
<feature type="compositionally biased region" description="Basic residues" evidence="1">
    <location>
        <begin position="193"/>
        <end position="206"/>
    </location>
</feature>
<gene>
    <name evidence="2" type="ORF">BCR44DRAFT_98039</name>
</gene>
<name>A0A1Y2HTT1_9FUNG</name>
<keyword evidence="3" id="KW-1185">Reference proteome</keyword>
<organism evidence="2 3">
    <name type="scientific">Catenaria anguillulae PL171</name>
    <dbReference type="NCBI Taxonomy" id="765915"/>
    <lineage>
        <taxon>Eukaryota</taxon>
        <taxon>Fungi</taxon>
        <taxon>Fungi incertae sedis</taxon>
        <taxon>Blastocladiomycota</taxon>
        <taxon>Blastocladiomycetes</taxon>
        <taxon>Blastocladiales</taxon>
        <taxon>Catenariaceae</taxon>
        <taxon>Catenaria</taxon>
    </lineage>
</organism>
<dbReference type="Proteomes" id="UP000193411">
    <property type="component" value="Unassembled WGS sequence"/>
</dbReference>
<accession>A0A1Y2HTT1</accession>
<evidence type="ECO:0000256" key="1">
    <source>
        <dbReference type="SAM" id="MobiDB-lite"/>
    </source>
</evidence>
<feature type="region of interest" description="Disordered" evidence="1">
    <location>
        <begin position="305"/>
        <end position="326"/>
    </location>
</feature>
<dbReference type="AlphaFoldDB" id="A0A1Y2HTT1"/>
<feature type="region of interest" description="Disordered" evidence="1">
    <location>
        <begin position="1"/>
        <end position="27"/>
    </location>
</feature>